<proteinExistence type="predicted"/>
<sequence>MALITGCVVLKLELWEDDTEYDVSKSLQWFLKDFLMWNTNRSYLSVQILDVRNSLIFVGSSLADDLLAQAASRFLTDCFPNLIFRLFSIGGHDWGYYS</sequence>
<name>A0A2U9AGB2_ADET1</name>
<accession>A0A2U9AGB2</accession>
<organism evidence="1 2">
    <name type="scientific">Tree shrew adenovirus serotype 1</name>
    <name type="common">TSAdV-1</name>
    <name type="synonym">Tupaia adenovirus 1</name>
    <dbReference type="NCBI Taxonomy" id="47680"/>
    <lineage>
        <taxon>Viruses</taxon>
        <taxon>Varidnaviria</taxon>
        <taxon>Bamfordvirae</taxon>
        <taxon>Preplasmiviricota</taxon>
        <taxon>Polisuviricotina</taxon>
        <taxon>Pharingeaviricetes</taxon>
        <taxon>Rowavirales</taxon>
        <taxon>Adenoviridae</taxon>
        <taxon>Mastadenovirus</taxon>
        <taxon>Mastadenovirus tupaiae</taxon>
        <taxon>Tree shrew mastadenovirus A</taxon>
    </lineage>
</organism>
<reference evidence="1 2" key="1">
    <citation type="submission" date="2017-08" db="EMBL/GenBank/DDBJ databases">
        <title>The genome of a new adenovirus from tree shrew.</title>
        <authorList>
            <person name="Song Q."/>
            <person name="Sun X."/>
            <person name="Dai J."/>
        </authorList>
    </citation>
    <scope>NUCLEOTIDE SEQUENCE [LARGE SCALE GENOMIC DNA]</scope>
    <source>
        <strain evidence="1">KM</strain>
    </source>
</reference>
<evidence type="ECO:0000313" key="2">
    <source>
        <dbReference type="Proteomes" id="UP000319740"/>
    </source>
</evidence>
<protein>
    <submittedName>
        <fullName evidence="1">E4 ORFC</fullName>
    </submittedName>
</protein>
<dbReference type="EMBL" id="MF780605">
    <property type="protein sequence ID" value="AWO77125.1"/>
    <property type="molecule type" value="Genomic_DNA"/>
</dbReference>
<organismHost>
    <name type="scientific">Tupaiidae</name>
    <name type="common">tree shrews</name>
    <dbReference type="NCBI Taxonomy" id="9393"/>
</organismHost>
<dbReference type="Proteomes" id="UP000319740">
    <property type="component" value="Segment"/>
</dbReference>
<evidence type="ECO:0000313" key="1">
    <source>
        <dbReference type="EMBL" id="AWO77125.1"/>
    </source>
</evidence>